<dbReference type="EMBL" id="JAROAV010000006">
    <property type="protein sequence ID" value="MDF8262928.1"/>
    <property type="molecule type" value="Genomic_DNA"/>
</dbReference>
<gene>
    <name evidence="15" type="ORF">P4R38_01560</name>
</gene>
<dbReference type="EC" id="2.7.13.3" evidence="3"/>
<feature type="domain" description="HAMP" evidence="14">
    <location>
        <begin position="186"/>
        <end position="239"/>
    </location>
</feature>
<dbReference type="Proteomes" id="UP001528912">
    <property type="component" value="Unassembled WGS sequence"/>
</dbReference>
<dbReference type="SUPFAM" id="SSF47384">
    <property type="entry name" value="Homodimeric domain of signal transducing histidine kinase"/>
    <property type="match status" value="1"/>
</dbReference>
<dbReference type="SMART" id="SM00388">
    <property type="entry name" value="HisKA"/>
    <property type="match status" value="1"/>
</dbReference>
<keyword evidence="6 12" id="KW-0812">Transmembrane</keyword>
<accession>A0ABT6C2G5</accession>
<dbReference type="CDD" id="cd00075">
    <property type="entry name" value="HATPase"/>
    <property type="match status" value="1"/>
</dbReference>
<keyword evidence="16" id="KW-1185">Reference proteome</keyword>
<comment type="caution">
    <text evidence="15">The sequence shown here is derived from an EMBL/GenBank/DDBJ whole genome shotgun (WGS) entry which is preliminary data.</text>
</comment>
<dbReference type="PROSITE" id="PS50885">
    <property type="entry name" value="HAMP"/>
    <property type="match status" value="1"/>
</dbReference>
<reference evidence="15 16" key="1">
    <citation type="submission" date="2023-03" db="EMBL/GenBank/DDBJ databases">
        <title>YIM 133296 draft genome.</title>
        <authorList>
            <person name="Xiong L."/>
        </authorList>
    </citation>
    <scope>NUCLEOTIDE SEQUENCE [LARGE SCALE GENOMIC DNA]</scope>
    <source>
        <strain evidence="15 16">YIM 133296</strain>
    </source>
</reference>
<dbReference type="PROSITE" id="PS50109">
    <property type="entry name" value="HIS_KIN"/>
    <property type="match status" value="1"/>
</dbReference>
<protein>
    <recommendedName>
        <fullName evidence="3">histidine kinase</fullName>
        <ecNumber evidence="3">2.7.13.3</ecNumber>
    </recommendedName>
</protein>
<dbReference type="SUPFAM" id="SSF158472">
    <property type="entry name" value="HAMP domain-like"/>
    <property type="match status" value="1"/>
</dbReference>
<dbReference type="InterPro" id="IPR003661">
    <property type="entry name" value="HisK_dim/P_dom"/>
</dbReference>
<dbReference type="SMART" id="SM00304">
    <property type="entry name" value="HAMP"/>
    <property type="match status" value="1"/>
</dbReference>
<evidence type="ECO:0000259" key="14">
    <source>
        <dbReference type="PROSITE" id="PS50885"/>
    </source>
</evidence>
<dbReference type="InterPro" id="IPR036097">
    <property type="entry name" value="HisK_dim/P_sf"/>
</dbReference>
<keyword evidence="9" id="KW-0902">Two-component regulatory system</keyword>
<dbReference type="PANTHER" id="PTHR45436:SF5">
    <property type="entry name" value="SENSOR HISTIDINE KINASE TRCS"/>
    <property type="match status" value="1"/>
</dbReference>
<evidence type="ECO:0000256" key="7">
    <source>
        <dbReference type="ARBA" id="ARBA00022777"/>
    </source>
</evidence>
<evidence type="ECO:0000256" key="2">
    <source>
        <dbReference type="ARBA" id="ARBA00004236"/>
    </source>
</evidence>
<evidence type="ECO:0000313" key="15">
    <source>
        <dbReference type="EMBL" id="MDF8262928.1"/>
    </source>
</evidence>
<dbReference type="Pfam" id="PF02518">
    <property type="entry name" value="HATPase_c"/>
    <property type="match status" value="1"/>
</dbReference>
<dbReference type="CDD" id="cd00082">
    <property type="entry name" value="HisKA"/>
    <property type="match status" value="1"/>
</dbReference>
<evidence type="ECO:0000256" key="4">
    <source>
        <dbReference type="ARBA" id="ARBA00022553"/>
    </source>
</evidence>
<name>A0ABT6C2G5_9MICO</name>
<dbReference type="PRINTS" id="PR00344">
    <property type="entry name" value="BCTRLSENSOR"/>
</dbReference>
<dbReference type="InterPro" id="IPR005467">
    <property type="entry name" value="His_kinase_dom"/>
</dbReference>
<dbReference type="SMART" id="SM00387">
    <property type="entry name" value="HATPase_c"/>
    <property type="match status" value="1"/>
</dbReference>
<proteinExistence type="predicted"/>
<dbReference type="PANTHER" id="PTHR45436">
    <property type="entry name" value="SENSOR HISTIDINE KINASE YKOH"/>
    <property type="match status" value="1"/>
</dbReference>
<keyword evidence="7 15" id="KW-0418">Kinase</keyword>
<evidence type="ECO:0000256" key="8">
    <source>
        <dbReference type="ARBA" id="ARBA00022989"/>
    </source>
</evidence>
<evidence type="ECO:0000313" key="16">
    <source>
        <dbReference type="Proteomes" id="UP001528912"/>
    </source>
</evidence>
<dbReference type="InterPro" id="IPR036890">
    <property type="entry name" value="HATPase_C_sf"/>
</dbReference>
<evidence type="ECO:0000259" key="13">
    <source>
        <dbReference type="PROSITE" id="PS50109"/>
    </source>
</evidence>
<dbReference type="InterPro" id="IPR004358">
    <property type="entry name" value="Sig_transdc_His_kin-like_C"/>
</dbReference>
<evidence type="ECO:0000256" key="10">
    <source>
        <dbReference type="ARBA" id="ARBA00023136"/>
    </source>
</evidence>
<dbReference type="GO" id="GO:0016301">
    <property type="term" value="F:kinase activity"/>
    <property type="evidence" value="ECO:0007669"/>
    <property type="project" value="UniProtKB-KW"/>
</dbReference>
<keyword evidence="4" id="KW-0597">Phosphoprotein</keyword>
<evidence type="ECO:0000256" key="6">
    <source>
        <dbReference type="ARBA" id="ARBA00022692"/>
    </source>
</evidence>
<dbReference type="Pfam" id="PF00672">
    <property type="entry name" value="HAMP"/>
    <property type="match status" value="1"/>
</dbReference>
<evidence type="ECO:0000256" key="1">
    <source>
        <dbReference type="ARBA" id="ARBA00000085"/>
    </source>
</evidence>
<evidence type="ECO:0000256" key="11">
    <source>
        <dbReference type="SAM" id="MobiDB-lite"/>
    </source>
</evidence>
<feature type="domain" description="Histidine kinase" evidence="13">
    <location>
        <begin position="247"/>
        <end position="460"/>
    </location>
</feature>
<evidence type="ECO:0000256" key="12">
    <source>
        <dbReference type="SAM" id="Phobius"/>
    </source>
</evidence>
<keyword evidence="10 12" id="KW-0472">Membrane</keyword>
<dbReference type="InterPro" id="IPR003594">
    <property type="entry name" value="HATPase_dom"/>
</dbReference>
<keyword evidence="5" id="KW-0808">Transferase</keyword>
<dbReference type="CDD" id="cd06225">
    <property type="entry name" value="HAMP"/>
    <property type="match status" value="1"/>
</dbReference>
<feature type="transmembrane region" description="Helical" evidence="12">
    <location>
        <begin position="161"/>
        <end position="185"/>
    </location>
</feature>
<evidence type="ECO:0000256" key="3">
    <source>
        <dbReference type="ARBA" id="ARBA00012438"/>
    </source>
</evidence>
<feature type="transmembrane region" description="Helical" evidence="12">
    <location>
        <begin position="12"/>
        <end position="37"/>
    </location>
</feature>
<feature type="region of interest" description="Disordered" evidence="11">
    <location>
        <begin position="440"/>
        <end position="460"/>
    </location>
</feature>
<dbReference type="InterPro" id="IPR003660">
    <property type="entry name" value="HAMP_dom"/>
</dbReference>
<organism evidence="15 16">
    <name type="scientific">Luteipulveratus flavus</name>
    <dbReference type="NCBI Taxonomy" id="3031728"/>
    <lineage>
        <taxon>Bacteria</taxon>
        <taxon>Bacillati</taxon>
        <taxon>Actinomycetota</taxon>
        <taxon>Actinomycetes</taxon>
        <taxon>Micrococcales</taxon>
        <taxon>Dermacoccaceae</taxon>
        <taxon>Luteipulveratus</taxon>
    </lineage>
</organism>
<dbReference type="Gene3D" id="1.10.287.130">
    <property type="match status" value="1"/>
</dbReference>
<evidence type="ECO:0000256" key="9">
    <source>
        <dbReference type="ARBA" id="ARBA00023012"/>
    </source>
</evidence>
<comment type="subcellular location">
    <subcellularLocation>
        <location evidence="2">Cell membrane</location>
    </subcellularLocation>
</comment>
<dbReference type="InterPro" id="IPR050428">
    <property type="entry name" value="TCS_sensor_his_kinase"/>
</dbReference>
<sequence>MTAAARRLSLRWRLMLIGLSGVALALLAGSLVLYAVLGIAGRGALDETARNTAGDIALVAAGGPLPDPLPASGAQSVQVVDAAGRVVGGSANADRLTGLLRPEELARARGGERVTVPGRRAGVAGPLRVIALPVTRPGERRDASTVVVAVQAADVVHAERVLATTLLVVAPLLLVVMGLVAWWVIGRALRPVEKLRSGAEAISGEAAATRLPVPEQADEIRALAVTLNGMLDRLAGARERQRGLVADAAHELRSPLASMQTQLEVDQRVRGRDELTDGLLDDVTRLSALVEDLLLLARADAAAWTTGRAETLTVAPLLADVATRYAGARVPLTVLPVAEPNLTARAAPAELRRMLTNLLDNAVRHATSQVRLSARAADGEVLLVVEDDGPGIAPADRERAFERFTRLDDARDRDAGGSGLGLAIVQELARRARGSVALADREPVDGTAPSGLRVELRVPR</sequence>
<comment type="catalytic activity">
    <reaction evidence="1">
        <text>ATP + protein L-histidine = ADP + protein N-phospho-L-histidine.</text>
        <dbReference type="EC" id="2.7.13.3"/>
    </reaction>
</comment>
<dbReference type="RefSeq" id="WP_277190736.1">
    <property type="nucleotide sequence ID" value="NZ_JAROAV010000006.1"/>
</dbReference>
<dbReference type="Gene3D" id="3.30.565.10">
    <property type="entry name" value="Histidine kinase-like ATPase, C-terminal domain"/>
    <property type="match status" value="1"/>
</dbReference>
<dbReference type="Pfam" id="PF00512">
    <property type="entry name" value="HisKA"/>
    <property type="match status" value="1"/>
</dbReference>
<dbReference type="SUPFAM" id="SSF55874">
    <property type="entry name" value="ATPase domain of HSP90 chaperone/DNA topoisomerase II/histidine kinase"/>
    <property type="match status" value="1"/>
</dbReference>
<dbReference type="Gene3D" id="6.10.340.10">
    <property type="match status" value="1"/>
</dbReference>
<keyword evidence="8 12" id="KW-1133">Transmembrane helix</keyword>
<evidence type="ECO:0000256" key="5">
    <source>
        <dbReference type="ARBA" id="ARBA00022679"/>
    </source>
</evidence>